<sequence>MKFCKYLLLLICIFGVVIVLQKSTNAYAADNNIFLKTNEQGIKIDKVNEAFSSDNEIILYTNSQSYKKPDKSLSAATVSRQFDKYIVMNVVYNPDSINISPGGFVVSGIGDGAKWISQNLKAGNEVKIEGFTLPEVITGPSITLSNGNKYPIDIINKDREENKIAVYTKNFGDYTKPFTENTCEFIVVNGVVAYKNSNGFKGTYIPANGYVMSFTGNNNDFINQIQVGDRLVISKVDIPTTTDENFKVNSITLNKINAFRGTNEIILYDSSYGTSTKTNSYGYEVVVGSEGKIIQTGGNDSNIPQGGYVLSGHGIMVSWLQNHAILGSTVVINKDRKEAVVIFTPDSYIDMAKYSIKSAQDNLDTAKRQFLDIPYDKVQSLIDTAGQKLPALKSQIDEGQYKDAVNTVNNIKNDANNAFFMAFESVKVENRAVWVRPKETTVDEVKKHLDMLKDLNINTIYLETYWGGYAVYPTGNDIMQQNPMYNGFDVLGAYIKEAHARGMEVHAWVEDFAVDKPVLDRKPEWANLDRKMNSNGNFLNPSLVEVRDFLSDLYKSLVKKYDLDGIQFDYMRYPLPGGYSDDYGYDTYTRQLFKNITAVDPITLHPGDALWQKWCDFRVKIITTFAYRIISEIRSIKPDLQISADVWPNYDKALTDIFQDSRDWTKRDYINNLIPMSYNIDVPPVVKDIQNTWAFAKGHSDITVGIGTYTGIDYRTFLEQIKAIRDTGTNGIGIFEFESLFNGGYDKALKLGVYSMPAITTGNPVNSINVMLDEMIRKINAVYVKYGGMNDEDAQRYKVLINKAKPANDGDMGKSIVNLLNTINSDNSLNAEIKKRMYSDVTKMINIIDGFSSGKRFFDNHKVKEFQVELSCDNIKNNKETPLKIKALFDDNNSQIMYLDKTQYSIKSSNPEVASVDEGKLKIYGDKGESEITVDILDTFKYNLERGANKELSFIVNSTARDIVGASIYGKLKTSGIYENKVMLDWKTDVQNSDVAGYIVYRNNNEIARVSLNKFIDENLQPDMDYVYKVSAFDASGQIIDESNEISIKAKVSNNLANKFTDIDSCWAKQNILALASKGIISGYEDNTFKPDKEVTRAEFVSMLVRSLGLNGKNPAVPSFTDVSPNDWYYGAIEAGKQAGLISGYGKEFRPDAEISREEMTAMIINALRKNHVPKFLSKANISVLDRFIDKDKVQDWAKESMAIACDTGIISGSGQCSLMPDAASTREMASAMIYRMLNQMSKI</sequence>
<dbReference type="SUPFAM" id="SSF51445">
    <property type="entry name" value="(Trans)glycosidases"/>
    <property type="match status" value="1"/>
</dbReference>
<feature type="domain" description="SLH" evidence="4">
    <location>
        <begin position="1185"/>
        <end position="1244"/>
    </location>
</feature>
<dbReference type="KEGG" id="aaut:ACETAC_09190"/>
<dbReference type="Pfam" id="PF00395">
    <property type="entry name" value="SLH"/>
    <property type="match status" value="2"/>
</dbReference>
<dbReference type="RefSeq" id="WP_284679721.1">
    <property type="nucleotide sequence ID" value="NZ_CP060096.1"/>
</dbReference>
<dbReference type="CDD" id="cd00063">
    <property type="entry name" value="FN3"/>
    <property type="match status" value="1"/>
</dbReference>
<dbReference type="InterPro" id="IPR013783">
    <property type="entry name" value="Ig-like_fold"/>
</dbReference>
<reference evidence="5" key="1">
    <citation type="submission" date="2020-08" db="EMBL/GenBank/DDBJ databases">
        <title>Genomic insights into the carbon and energy metabolism of the first obligate autotrophic acetogenic bacterium Aceticella autotrophica gen. nov., sp. nov.</title>
        <authorList>
            <person name="Toshchakov S.V."/>
            <person name="Elcheninov A.G."/>
            <person name="Kublanov I.V."/>
            <person name="Frolov E.N."/>
            <person name="Lebedinsky A.V."/>
        </authorList>
    </citation>
    <scope>NUCLEOTIDE SEQUENCE</scope>
    <source>
        <strain evidence="5">3443-3Ac</strain>
    </source>
</reference>
<accession>A0A975AV60</accession>
<proteinExistence type="predicted"/>
<dbReference type="InterPro" id="IPR036116">
    <property type="entry name" value="FN3_sf"/>
</dbReference>
<evidence type="ECO:0000313" key="6">
    <source>
        <dbReference type="Proteomes" id="UP000671913"/>
    </source>
</evidence>
<evidence type="ECO:0000256" key="2">
    <source>
        <dbReference type="ARBA" id="ARBA00022737"/>
    </source>
</evidence>
<keyword evidence="6" id="KW-1185">Reference proteome</keyword>
<feature type="signal peptide" evidence="3">
    <location>
        <begin position="1"/>
        <end position="28"/>
    </location>
</feature>
<dbReference type="Pfam" id="PF02638">
    <property type="entry name" value="GHL10"/>
    <property type="match status" value="1"/>
</dbReference>
<feature type="domain" description="SLH" evidence="4">
    <location>
        <begin position="1055"/>
        <end position="1118"/>
    </location>
</feature>
<evidence type="ECO:0000256" key="3">
    <source>
        <dbReference type="SAM" id="SignalP"/>
    </source>
</evidence>
<feature type="chain" id="PRO_5036688424" evidence="3">
    <location>
        <begin position="29"/>
        <end position="1244"/>
    </location>
</feature>
<evidence type="ECO:0000259" key="4">
    <source>
        <dbReference type="PROSITE" id="PS51272"/>
    </source>
</evidence>
<dbReference type="Gene3D" id="2.60.40.10">
    <property type="entry name" value="Immunoglobulins"/>
    <property type="match status" value="1"/>
</dbReference>
<keyword evidence="1 3" id="KW-0732">Signal</keyword>
<dbReference type="PANTHER" id="PTHR43405">
    <property type="entry name" value="GLYCOSYL HYDROLASE DIGH"/>
    <property type="match status" value="1"/>
</dbReference>
<feature type="domain" description="SLH" evidence="4">
    <location>
        <begin position="1119"/>
        <end position="1178"/>
    </location>
</feature>
<name>A0A975AV60_9THEO</name>
<dbReference type="PROSITE" id="PS51272">
    <property type="entry name" value="SLH"/>
    <property type="match status" value="3"/>
</dbReference>
<dbReference type="Gene3D" id="3.20.20.80">
    <property type="entry name" value="Glycosidases"/>
    <property type="match status" value="1"/>
</dbReference>
<dbReference type="PANTHER" id="PTHR43405:SF1">
    <property type="entry name" value="GLYCOSYL HYDROLASE DIGH"/>
    <property type="match status" value="1"/>
</dbReference>
<dbReference type="SUPFAM" id="SSF49265">
    <property type="entry name" value="Fibronectin type III"/>
    <property type="match status" value="1"/>
</dbReference>
<dbReference type="InterPro" id="IPR052177">
    <property type="entry name" value="Divisome_Glycosyl_Hydrolase"/>
</dbReference>
<dbReference type="InterPro" id="IPR003961">
    <property type="entry name" value="FN3_dom"/>
</dbReference>
<dbReference type="EMBL" id="CP060096">
    <property type="protein sequence ID" value="QSZ27029.1"/>
    <property type="molecule type" value="Genomic_DNA"/>
</dbReference>
<dbReference type="AlphaFoldDB" id="A0A975AV60"/>
<dbReference type="InterPro" id="IPR003790">
    <property type="entry name" value="GHL10"/>
</dbReference>
<dbReference type="Proteomes" id="UP000671913">
    <property type="component" value="Chromosome"/>
</dbReference>
<dbReference type="InterPro" id="IPR017853">
    <property type="entry name" value="GH"/>
</dbReference>
<gene>
    <name evidence="5" type="ORF">ACETAC_09190</name>
</gene>
<organism evidence="5 6">
    <name type="scientific">Aceticella autotrophica</name>
    <dbReference type="NCBI Taxonomy" id="2755338"/>
    <lineage>
        <taxon>Bacteria</taxon>
        <taxon>Bacillati</taxon>
        <taxon>Bacillota</taxon>
        <taxon>Clostridia</taxon>
        <taxon>Thermoanaerobacterales</taxon>
        <taxon>Thermoanaerobacteraceae</taxon>
        <taxon>Aceticella</taxon>
    </lineage>
</organism>
<dbReference type="InterPro" id="IPR001119">
    <property type="entry name" value="SLH_dom"/>
</dbReference>
<keyword evidence="2" id="KW-0677">Repeat</keyword>
<dbReference type="CDD" id="cd00551">
    <property type="entry name" value="AmyAc_family"/>
    <property type="match status" value="1"/>
</dbReference>
<evidence type="ECO:0000256" key="1">
    <source>
        <dbReference type="ARBA" id="ARBA00022729"/>
    </source>
</evidence>
<protein>
    <submittedName>
        <fullName evidence="5">Family 10 glycosylhydrolase</fullName>
    </submittedName>
</protein>
<evidence type="ECO:0000313" key="5">
    <source>
        <dbReference type="EMBL" id="QSZ27029.1"/>
    </source>
</evidence>